<dbReference type="GO" id="GO:0005829">
    <property type="term" value="C:cytosol"/>
    <property type="evidence" value="ECO:0007669"/>
    <property type="project" value="TreeGrafter"/>
</dbReference>
<dbReference type="InterPro" id="IPR036397">
    <property type="entry name" value="RNaseH_sf"/>
</dbReference>
<dbReference type="SUPFAM" id="SSF110857">
    <property type="entry name" value="Gamma-glutamyl cyclotransferase-like"/>
    <property type="match status" value="1"/>
</dbReference>
<feature type="active site" description="Proton acceptor" evidence="2">
    <location>
        <position position="3654"/>
    </location>
</feature>
<feature type="repeat" description="ANK" evidence="3">
    <location>
        <begin position="346"/>
        <end position="378"/>
    </location>
</feature>
<feature type="region of interest" description="Disordered" evidence="4">
    <location>
        <begin position="794"/>
        <end position="894"/>
    </location>
</feature>
<dbReference type="InterPro" id="IPR002110">
    <property type="entry name" value="Ankyrin_rpt"/>
</dbReference>
<dbReference type="PROSITE" id="PS50878">
    <property type="entry name" value="RT_POL"/>
    <property type="match status" value="1"/>
</dbReference>
<dbReference type="InterPro" id="IPR000477">
    <property type="entry name" value="RT_dom"/>
</dbReference>
<organism evidence="7 8">
    <name type="scientific">Symbiodinium microadriaticum</name>
    <name type="common">Dinoflagellate</name>
    <name type="synonym">Zooxanthella microadriatica</name>
    <dbReference type="NCBI Taxonomy" id="2951"/>
    <lineage>
        <taxon>Eukaryota</taxon>
        <taxon>Sar</taxon>
        <taxon>Alveolata</taxon>
        <taxon>Dinophyceae</taxon>
        <taxon>Suessiales</taxon>
        <taxon>Symbiodiniaceae</taxon>
        <taxon>Symbiodinium</taxon>
    </lineage>
</organism>
<sequence length="3710" mass="404264">MPGCGAGKAISQLQRYAESLSGRHSFHKELPKLLFPMYTVSVPTLLDMTEIEPHEALMSQGALVEFQQQLGKAAFVSHQWVGVDHPDPECRQLRVLQDAFKSLLSEKDFVPLEIFTESLVPSAKPLETAQFRDQPLFIWYDYFSCPQLKQSGQLSWSLGSRHQPDELSKAIDSIPAYIARTSFFFVLCPVVGSASQSSVFTLHTWAERGWCRVEKACRELSMDASWIVIRSATKMELIATPAASANFGAPGEGAFTVPDDRLKLGPVLLKALERRLLQHLQQRDLIGYRVLLNLQPVHLRGFLVEPVQDLVPGFEASRSDLDPTALAVEKFLFQNGFSAADDKDSRGWYPLHYAALSGKVELLRGLLAYRADLNLVTKKDQVEAGVPMWTSALSICVMFRHNQAARLLVDAKLRPGVALSAARNVRVECLAHPLFILSSALVDQCMRVGFLLFGLGIFCLREDGDLPARAGTSLASQTATEANTGQDAHQISQWPLGGAHGGQTAEGTGVFGFAPLIRNGEWQLEVFLLQAAKQGQCQFLFQMWNRLAECVGQTRVAMDLYWRSSAEVPAQTEVAEGKGKDKQRNTDVAPTVQAPDFNQLPQAPKAHVPPMPKQTSEQSAPHTEERKVLETLLASLTAAGTELSPETETLIRQYRSESHTLHGKQLHHLVARQTQARRELSKVSSEKAAFDRSWNDYIGRLVQLLQKQMNERQTTMEAYAVAEEAWQHQLQDATSQLAQSTGVSTNASEPIDVDREEEMVDVAIEEEAAQRQSQEAAAQQYQTLLQTLQAAQQQLVERPGRDGSRTPRRTATATQADQDEANAKAKQPSPAGLPGVAAKAPSLRMGGQEVEPDVQPLTNRGVPVPQAPYLTAADSPSRSQRVPPNTGASTAPVLSRPEVFQGACADGSLLQGDCIVGPTDISQSQRVQPVARTVAAPLRCPAYTRTFPPLRLQLAAAIPIYPAELDRPELRSRPVTSFAWVTGYRVAGAVSGHAGQYDRFAIYDSAHHAQVRQLPRAWDLDHIVAEILSIFPRVRSVRFLRDRLPNMPSVQVSVVMRDAPAGQTVIPLDFRAMEGGICTVRVMPNTAVEDLRQICIRDCPHARLPRVRFALADGFGQFLHIPADLEEMPDYGRGVPPEAIAQVTDVGEAATGDDFDGQPDLLPEADHADVASLVQLFAKPRDPSFPARPSHSPVLPSKPCFGTQVTFAQVPALCPITVPAGDPPTLLRTEGPPRASVVHSATKVPTILPERLAAPNLREIPAGQLCLFCQAVAHHNELRKYSVFDRHRHHSVRKASYQWSLLDYVVDATGSAVEETQSVQVLTLPIADLPEPQLSITPIGLPPGVLVLPLDARPIGGPICALPLQPGMDFHQVFEALVRIAPSLASRIDFVLQQDGAFLQDPTGRIWEMLPPDLSEVQWLKVIIEPWVQLQLSWFATPGAATTFTSTAVGTAQQASSPTETISFILAGGGTIVRLAPQPIRQANVRQSLCELLFILGLQGRVPQRPVVSLAAAAPRQAAQPANRIVIFLVYPASDIGEVCHILQDYSLDGSLLQEMSVDCDVVAGHLISEAHRRRGYIASLNGIPHTASGRPLITGDLIPPSARVTPIDALFDVLPDLRFFSMPLRVPSLIQLMRDPAAGLGRQEVIKEAMQRSLDHRILERRVEVGEPGHNCQAILVLGPEHPPLLLYMPSNVAPSLAEATTYLAWSGFFEPGTAFVDPQVFAHTFPVFVSVPKGSQRATILFPAPHTLLHWLQLNVPIGTPLQGFGLPVRRNFELVLPARTTHGAVIRERIIGGRASSPDPGGVSLLQVRAKLVQPRLTTADDEAQVPSARRAPTASIPTPFGRCRVPTVPGAAGCNSLCQGPASTVEPFAASRPHESAPRRAIVLADLVEKPQAVVTWGVNDDIREACFADHTLPDFVDLRSVPRNSACPAVRQWLSLPDWMPSQPCDELFVFTDGSFFPGSSSASWALVIIARQGSHIGKVGVRAGSARGPEIGSSAARPVLSAFDGELEAALHALAVAAATPCPLVQVGVDCAAAIDVVQGHVALHPQDAVAHAAVATRALLMMQGKTVLIHKVLAHAGCALHGLADAAAKNVLKSGRASADEFSAFWAAVSEGVVAKLWLVPPHPLTASTLPYLNDSGSWIQAGCAAKSQEKLPSIFGTQPQNTPCQQVDLRLRILQYNALSLRGAGAIDLIAKGLTKHRVDVAGLQETRLATDGIVTLEGFWVLHSPCTPQGSGGIQIWVRRSKHWDRQAFAVLHKEPQLLVALGVFKGIRVLLVSAHALPACSPDADLQEWWGHFDTILHRSPASCVPLFMLDANATFAGGSETADTHKCRPKCGNSSRLLEMAHRRGLCLSPQQSAEGTQLFSWTSPQGHRKLIDYVAWPHEWAQNGSICPGVLLGDLHEDIDHQPVCLDLCVSLSAPQKTARNCLDTRLWKDPGATTAAAMAALACPPVPWTADSAIHVDRIHRHLFTCMEGFKPRAPTAPRNPALTGPTLELVRVHRHLRRCSKHALRFADRAYLQLCLHAWRFGSRTAHNLCVQDRACRRQAASTWARHYRHAKRMRAAMWADKAAFTRRGIEQSRTDGPAAFAHKLRAILRTGRRYRAPALLPSLTGEPDGPVTKEDVADSFGKYFAIAERAQPVPMTELVQACHSGNATPRFDGDELPTLSCLASGFASLQKGRAPGLSGLPSEVFRSNPLLMALHYFPVVCKSLLRDPSPVQWRGGLSVSVPKPGKPGNLHIGYRAIMLLEGDNKAVQKAMRPQMLEALPQLGTPDQMGGRPGFTLSLPAACVKAHLVNLKRTKASGAVIFIDAAAAYYSIAKDFLALTWEQKQDEELLRARAKAIFDEKHLQDDFIDILRASADEVSAVLPPALQTFLQKQLDHTWYISRVDTGEAFVANSGTAPGAPLADVMFSLIFGGLLSRMARFLADSGLQAAFASDRGPGFTPTWADDVSILVKTETASEVPSAVAEVIGFFTDELQQAGLRANHGAGKTEALLSLNGPGARQVKREIFCTESPQIPFSTARNVGQIRVAPAYEYLGSTVQADGFSLPDIKHRLKLARDMFRPVKNRILRNPCLTRPEKLAVVKGRILTRFLYGSGLWSVRTNKEADAISEAIFGFYRGAFRPIIGFSSQGYTNIELAGALELPLPEELLTVERVRTAGQIATGGLTDVLDELEQDEGWWPHVLKALRTVGLLREECHVHTAARHVLLQPKAVLRSACRAFLTKGIQARLMRPEDLRPRPPSDDALIVAARGECLPWRCDQCDAAFSNQRGLAVHQVCCTEFWSRKRLAEHLRKAELCRHTYVQGDIGATPAVLFPGGRRSVLEQKGEAKLEGGIQPAIHQAAIANNAEGIRILCEAGCSPHLKDMLGFTPVEAGCGRGSTEAFEELLSQTSGSIDISRCLYLAMVCVGGKPELVHRLVEEQADVNYQYKIRYFGINGVYCAYNAALYRSGKKTIGTTAGYHGHGQTPLMAAVMTGQYEGAAALLSAGARLDLRNYRNWTAADFARGDSLPRFLSEALEGQTAEAERITADAVANSAGRHLPDIMCVESAMNTDIALFVYGTLKRGFANYSRYLGVAESNTKAAFVADGLTLERFPMVVRPPNAATNSSGAPQLLDEAGNGSRVKGEVYMIDEDTLQAMDLLEGVHRGRYRRQYVHVQVETDSGDLRHMECATYFFIAEDPALKTLPRLESAELLEDPG</sequence>
<dbReference type="InterPro" id="IPR036770">
    <property type="entry name" value="Ankyrin_rpt-contain_sf"/>
</dbReference>
<dbReference type="Pfam" id="PF03372">
    <property type="entry name" value="Exo_endo_phos"/>
    <property type="match status" value="1"/>
</dbReference>
<evidence type="ECO:0000256" key="3">
    <source>
        <dbReference type="PROSITE-ProRule" id="PRU00023"/>
    </source>
</evidence>
<dbReference type="PANTHER" id="PTHR12510:SF4">
    <property type="entry name" value="GAMMA-GLUTAMYLAMINECYCLOTRANSFERASE"/>
    <property type="match status" value="1"/>
</dbReference>
<comment type="caution">
    <text evidence="7">The sequence shown here is derived from an EMBL/GenBank/DDBJ whole genome shotgun (WGS) entry which is preliminary data.</text>
</comment>
<dbReference type="Gene3D" id="3.10.490.10">
    <property type="entry name" value="Gamma-glutamyl cyclotransferase-like"/>
    <property type="match status" value="1"/>
</dbReference>
<dbReference type="InterPro" id="IPR036568">
    <property type="entry name" value="GGCT-like_sf"/>
</dbReference>
<dbReference type="InterPro" id="IPR005135">
    <property type="entry name" value="Endo/exonuclease/phosphatase"/>
</dbReference>
<evidence type="ECO:0000256" key="2">
    <source>
        <dbReference type="PIRSR" id="PIRSR639126-1"/>
    </source>
</evidence>
<dbReference type="Pfam" id="PF00023">
    <property type="entry name" value="Ank"/>
    <property type="match status" value="2"/>
</dbReference>
<protein>
    <submittedName>
        <fullName evidence="7">Gamma-glutamylaminecyclotransferase B</fullName>
    </submittedName>
</protein>
<dbReference type="Gene3D" id="1.25.40.20">
    <property type="entry name" value="Ankyrin repeat-containing domain"/>
    <property type="match status" value="2"/>
</dbReference>
<feature type="region of interest" description="Disordered" evidence="4">
    <location>
        <begin position="594"/>
        <end position="625"/>
    </location>
</feature>
<keyword evidence="3" id="KW-0040">ANK repeat</keyword>
<dbReference type="InterPro" id="IPR036691">
    <property type="entry name" value="Endo/exonu/phosph_ase_sf"/>
</dbReference>
<dbReference type="GO" id="GO:0016740">
    <property type="term" value="F:transferase activity"/>
    <property type="evidence" value="ECO:0007669"/>
    <property type="project" value="UniProtKB-KW"/>
</dbReference>
<evidence type="ECO:0000313" key="7">
    <source>
        <dbReference type="EMBL" id="OLQ13175.1"/>
    </source>
</evidence>
<dbReference type="OrthoDB" id="412630at2759"/>
<feature type="domain" description="RNase H type-1" evidence="6">
    <location>
        <begin position="1949"/>
        <end position="2100"/>
    </location>
</feature>
<evidence type="ECO:0000256" key="4">
    <source>
        <dbReference type="SAM" id="MobiDB-lite"/>
    </source>
</evidence>
<dbReference type="InterPro" id="IPR013024">
    <property type="entry name" value="GGCT-like"/>
</dbReference>
<feature type="repeat" description="ANK" evidence="3">
    <location>
        <begin position="3475"/>
        <end position="3507"/>
    </location>
</feature>
<dbReference type="GO" id="GO:0061929">
    <property type="term" value="F:gamma-glutamylaminecyclotransferase activity"/>
    <property type="evidence" value="ECO:0007669"/>
    <property type="project" value="InterPro"/>
</dbReference>
<name>A0A1Q9F0G9_SYMMI</name>
<dbReference type="PROSITE" id="PS50088">
    <property type="entry name" value="ANK_REPEAT"/>
    <property type="match status" value="2"/>
</dbReference>
<keyword evidence="8" id="KW-1185">Reference proteome</keyword>
<dbReference type="CDD" id="cd06661">
    <property type="entry name" value="GGCT_like"/>
    <property type="match status" value="1"/>
</dbReference>
<dbReference type="InterPro" id="IPR009288">
    <property type="entry name" value="AIG2-like_dom"/>
</dbReference>
<dbReference type="SUPFAM" id="SSF53098">
    <property type="entry name" value="Ribonuclease H-like"/>
    <property type="match status" value="1"/>
</dbReference>
<dbReference type="Pfam" id="PF06094">
    <property type="entry name" value="GGACT"/>
    <property type="match status" value="1"/>
</dbReference>
<dbReference type="GO" id="GO:0004523">
    <property type="term" value="F:RNA-DNA hybrid ribonuclease activity"/>
    <property type="evidence" value="ECO:0007669"/>
    <property type="project" value="InterPro"/>
</dbReference>
<dbReference type="PANTHER" id="PTHR12510">
    <property type="entry name" value="TROPONIN C-AKIN-1 PROTEIN"/>
    <property type="match status" value="1"/>
</dbReference>
<evidence type="ECO:0000256" key="1">
    <source>
        <dbReference type="ARBA" id="ARBA00008861"/>
    </source>
</evidence>
<dbReference type="SUPFAM" id="SSF48403">
    <property type="entry name" value="Ankyrin repeat"/>
    <property type="match status" value="2"/>
</dbReference>
<dbReference type="SMART" id="SM00248">
    <property type="entry name" value="ANK"/>
    <property type="match status" value="6"/>
</dbReference>
<dbReference type="Gene3D" id="3.30.420.10">
    <property type="entry name" value="Ribonuclease H-like superfamily/Ribonuclease H"/>
    <property type="match status" value="1"/>
</dbReference>
<proteinExistence type="inferred from homology"/>
<keyword evidence="7" id="KW-0808">Transferase</keyword>
<dbReference type="GO" id="GO:0003676">
    <property type="term" value="F:nucleic acid binding"/>
    <property type="evidence" value="ECO:0007669"/>
    <property type="project" value="InterPro"/>
</dbReference>
<evidence type="ECO:0000259" key="5">
    <source>
        <dbReference type="PROSITE" id="PS50878"/>
    </source>
</evidence>
<dbReference type="PROSITE" id="PS50297">
    <property type="entry name" value="ANK_REP_REGION"/>
    <property type="match status" value="2"/>
</dbReference>
<dbReference type="Gene3D" id="3.60.10.10">
    <property type="entry name" value="Endonuclease/exonuclease/phosphatase"/>
    <property type="match status" value="1"/>
</dbReference>
<evidence type="ECO:0000313" key="8">
    <source>
        <dbReference type="Proteomes" id="UP000186817"/>
    </source>
</evidence>
<feature type="domain" description="Reverse transcriptase" evidence="5">
    <location>
        <begin position="2717"/>
        <end position="3051"/>
    </location>
</feature>
<gene>
    <name evidence="7" type="primary">ggact.2</name>
    <name evidence="7" type="ORF">AK812_SmicGene2784</name>
</gene>
<evidence type="ECO:0000259" key="6">
    <source>
        <dbReference type="PROSITE" id="PS50879"/>
    </source>
</evidence>
<dbReference type="InterPro" id="IPR012337">
    <property type="entry name" value="RNaseH-like_sf"/>
</dbReference>
<dbReference type="InterPro" id="IPR039126">
    <property type="entry name" value="GGACT"/>
</dbReference>
<dbReference type="EMBL" id="LSRX01000031">
    <property type="protein sequence ID" value="OLQ13175.1"/>
    <property type="molecule type" value="Genomic_DNA"/>
</dbReference>
<accession>A0A1Q9F0G9</accession>
<comment type="similarity">
    <text evidence="1">Belongs to the gamma-glutamylcyclotransferase family.</text>
</comment>
<dbReference type="Proteomes" id="UP000186817">
    <property type="component" value="Unassembled WGS sequence"/>
</dbReference>
<feature type="compositionally biased region" description="Polar residues" evidence="4">
    <location>
        <begin position="874"/>
        <end position="889"/>
    </location>
</feature>
<dbReference type="InterPro" id="IPR002156">
    <property type="entry name" value="RNaseH_domain"/>
</dbReference>
<reference evidence="7 8" key="1">
    <citation type="submission" date="2016-02" db="EMBL/GenBank/DDBJ databases">
        <title>Genome analysis of coral dinoflagellate symbionts highlights evolutionary adaptations to a symbiotic lifestyle.</title>
        <authorList>
            <person name="Aranda M."/>
            <person name="Li Y."/>
            <person name="Liew Y.J."/>
            <person name="Baumgarten S."/>
            <person name="Simakov O."/>
            <person name="Wilson M."/>
            <person name="Piel J."/>
            <person name="Ashoor H."/>
            <person name="Bougouffa S."/>
            <person name="Bajic V.B."/>
            <person name="Ryu T."/>
            <person name="Ravasi T."/>
            <person name="Bayer T."/>
            <person name="Micklem G."/>
            <person name="Kim H."/>
            <person name="Bhak J."/>
            <person name="Lajeunesse T.C."/>
            <person name="Voolstra C.R."/>
        </authorList>
    </citation>
    <scope>NUCLEOTIDE SEQUENCE [LARGE SCALE GENOMIC DNA]</scope>
    <source>
        <strain evidence="7 8">CCMP2467</strain>
    </source>
</reference>
<dbReference type="PROSITE" id="PS50879">
    <property type="entry name" value="RNASE_H_1"/>
    <property type="match status" value="1"/>
</dbReference>
<dbReference type="SUPFAM" id="SSF56219">
    <property type="entry name" value="DNase I-like"/>
    <property type="match status" value="1"/>
</dbReference>